<comment type="caution">
    <text evidence="2">The sequence shown here is derived from an EMBL/GenBank/DDBJ whole genome shotgun (WGS) entry which is preliminary data.</text>
</comment>
<evidence type="ECO:0000313" key="3">
    <source>
        <dbReference type="Proteomes" id="UP000278252"/>
    </source>
</evidence>
<evidence type="ECO:0000259" key="1">
    <source>
        <dbReference type="Pfam" id="PF00085"/>
    </source>
</evidence>
<proteinExistence type="predicted"/>
<dbReference type="AlphaFoldDB" id="A0A3M9LFW6"/>
<dbReference type="Gene3D" id="3.40.30.10">
    <property type="entry name" value="Glutaredoxin"/>
    <property type="match status" value="1"/>
</dbReference>
<organism evidence="2 3">
    <name type="scientific">Methanohalophilus portucalensis FDF-1</name>
    <dbReference type="NCBI Taxonomy" id="523843"/>
    <lineage>
        <taxon>Archaea</taxon>
        <taxon>Methanobacteriati</taxon>
        <taxon>Methanobacteriota</taxon>
        <taxon>Stenosarchaea group</taxon>
        <taxon>Methanomicrobia</taxon>
        <taxon>Methanosarcinales</taxon>
        <taxon>Methanosarcinaceae</taxon>
        <taxon>Methanohalophilus</taxon>
    </lineage>
</organism>
<gene>
    <name evidence="2" type="ORF">EFE41_04005</name>
</gene>
<accession>A0A3M9LFW6</accession>
<feature type="domain" description="Thioredoxin" evidence="1">
    <location>
        <begin position="3"/>
        <end position="51"/>
    </location>
</feature>
<dbReference type="SUPFAM" id="SSF52833">
    <property type="entry name" value="Thioredoxin-like"/>
    <property type="match status" value="1"/>
</dbReference>
<dbReference type="OrthoDB" id="121923at2157"/>
<reference evidence="2 3" key="1">
    <citation type="submission" date="2018-10" db="EMBL/GenBank/DDBJ databases">
        <title>Cultivation of a novel Methanohalophilus strain from Kebrit Deep of the Red Sea and a genomic comparison of members of the genus Methanohalophilus.</title>
        <authorList>
            <person name="Guan Y."/>
            <person name="Ngugi D.K."/>
            <person name="Stingl U."/>
        </authorList>
    </citation>
    <scope>NUCLEOTIDE SEQUENCE [LARGE SCALE GENOMIC DNA]</scope>
    <source>
        <strain evidence="2 3">DSM 7471</strain>
    </source>
</reference>
<sequence>MATCPHCRAIEPHFKEYSKHYGNPINFVMVNPKVNPGIVKNIIFGVLPHFSTFAIKIS</sequence>
<dbReference type="InterPro" id="IPR013766">
    <property type="entry name" value="Thioredoxin_domain"/>
</dbReference>
<dbReference type="Pfam" id="PF00085">
    <property type="entry name" value="Thioredoxin"/>
    <property type="match status" value="1"/>
</dbReference>
<name>A0A3M9LFW6_9EURY</name>
<dbReference type="EMBL" id="RJJH01000004">
    <property type="protein sequence ID" value="RNI12176.1"/>
    <property type="molecule type" value="Genomic_DNA"/>
</dbReference>
<dbReference type="InterPro" id="IPR036249">
    <property type="entry name" value="Thioredoxin-like_sf"/>
</dbReference>
<protein>
    <recommendedName>
        <fullName evidence="1">Thioredoxin domain-containing protein</fullName>
    </recommendedName>
</protein>
<dbReference type="Proteomes" id="UP000278252">
    <property type="component" value="Unassembled WGS sequence"/>
</dbReference>
<evidence type="ECO:0000313" key="2">
    <source>
        <dbReference type="EMBL" id="RNI12176.1"/>
    </source>
</evidence>